<sequence length="351" mass="39436">MNIAIEDLCMPEQASLREAISVLQNGAKQIALVVDKERRLLGTITDGDLRRAMLGGVTMEASAASVMQRSFIAGREKMEKADVFALMQEKLIRHVPLLNRAGILVDLAWISDLIQQDQLDLSAVVMAGGFGKRLLPLTESLPKPMLPVGDRPVMEHIIGNLRGAGIRDVNVTTHYMPEKIINYFGNGRNFGVRINYVSEDRPLGTAGALGLMPVPDRPMLVVNGDIMTQVDYRAMQAFHREHEADLTVGVRQYDLQIPYGVMVCEGAEVRKLSEKPNHKFLVNAGIYMLEPAVHRFIPRNERFDMTELIEALIRDGRRVVSFPIMEYWLDIGQHEDYQQAQTDQGKRRMSA</sequence>
<dbReference type="Proteomes" id="UP000182517">
    <property type="component" value="Chromosome"/>
</dbReference>
<dbReference type="InterPro" id="IPR050486">
    <property type="entry name" value="Mannose-1P_guanyltransferase"/>
</dbReference>
<dbReference type="Gene3D" id="3.10.580.10">
    <property type="entry name" value="CBS-domain"/>
    <property type="match status" value="1"/>
</dbReference>
<dbReference type="PANTHER" id="PTHR22572">
    <property type="entry name" value="SUGAR-1-PHOSPHATE GUANYL TRANSFERASE"/>
    <property type="match status" value="1"/>
</dbReference>
<dbReference type="EMBL" id="CP015519">
    <property type="protein sequence ID" value="APG29032.1"/>
    <property type="molecule type" value="Genomic_DNA"/>
</dbReference>
<dbReference type="SUPFAM" id="SSF54631">
    <property type="entry name" value="CBS-domain pair"/>
    <property type="match status" value="1"/>
</dbReference>
<keyword evidence="1" id="KW-0129">CBS domain</keyword>
<dbReference type="InterPro" id="IPR029044">
    <property type="entry name" value="Nucleotide-diphossugar_trans"/>
</dbReference>
<evidence type="ECO:0000313" key="3">
    <source>
        <dbReference type="EMBL" id="APG29032.1"/>
    </source>
</evidence>
<dbReference type="STRING" id="1842532.A7E78_05555"/>
<feature type="domain" description="CBS" evidence="2">
    <location>
        <begin position="1"/>
        <end position="59"/>
    </location>
</feature>
<dbReference type="SUPFAM" id="SSF53448">
    <property type="entry name" value="Nucleotide-diphospho-sugar transferases"/>
    <property type="match status" value="1"/>
</dbReference>
<protein>
    <recommendedName>
        <fullName evidence="2">CBS domain-containing protein</fullName>
    </recommendedName>
</protein>
<dbReference type="InterPro" id="IPR046342">
    <property type="entry name" value="CBS_dom_sf"/>
</dbReference>
<accession>A0A1L3GSX9</accession>
<organism evidence="3 4">
    <name type="scientific">Syntrophotalea acetylenivorans</name>
    <dbReference type="NCBI Taxonomy" id="1842532"/>
    <lineage>
        <taxon>Bacteria</taxon>
        <taxon>Pseudomonadati</taxon>
        <taxon>Thermodesulfobacteriota</taxon>
        <taxon>Desulfuromonadia</taxon>
        <taxon>Desulfuromonadales</taxon>
        <taxon>Syntrophotaleaceae</taxon>
        <taxon>Syntrophotalea</taxon>
    </lineage>
</organism>
<dbReference type="CDD" id="cd06426">
    <property type="entry name" value="NTP_transferase_like_2"/>
    <property type="match status" value="1"/>
</dbReference>
<name>A0A1L3GSX9_9BACT</name>
<dbReference type="PROSITE" id="PS51371">
    <property type="entry name" value="CBS"/>
    <property type="match status" value="1"/>
</dbReference>
<evidence type="ECO:0000313" key="4">
    <source>
        <dbReference type="Proteomes" id="UP000182517"/>
    </source>
</evidence>
<dbReference type="Gene3D" id="3.90.550.10">
    <property type="entry name" value="Spore Coat Polysaccharide Biosynthesis Protein SpsA, Chain A"/>
    <property type="match status" value="1"/>
</dbReference>
<dbReference type="Pfam" id="PF00483">
    <property type="entry name" value="NTP_transferase"/>
    <property type="match status" value="1"/>
</dbReference>
<evidence type="ECO:0000259" key="2">
    <source>
        <dbReference type="PROSITE" id="PS51371"/>
    </source>
</evidence>
<dbReference type="AlphaFoldDB" id="A0A1L3GSX9"/>
<proteinExistence type="predicted"/>
<reference evidence="3 4" key="1">
    <citation type="journal article" date="2017" name="Genome Announc.">
        <title>Complete Genome Sequences of Two Acetylene-Fermenting Pelobacter acetylenicus Strains.</title>
        <authorList>
            <person name="Sutton J.M."/>
            <person name="Baesman S.M."/>
            <person name="Fierst J.L."/>
            <person name="Poret-Peterson A.T."/>
            <person name="Oremland R.S."/>
            <person name="Dunlap D.S."/>
            <person name="Akob D.M."/>
        </authorList>
    </citation>
    <scope>NUCLEOTIDE SEQUENCE [LARGE SCALE GENOMIC DNA]</scope>
    <source>
        <strain evidence="3 4">SFB93</strain>
    </source>
</reference>
<dbReference type="InterPro" id="IPR000644">
    <property type="entry name" value="CBS_dom"/>
</dbReference>
<gene>
    <name evidence="3" type="ORF">A7E78_05555</name>
</gene>
<keyword evidence="4" id="KW-1185">Reference proteome</keyword>
<evidence type="ECO:0000256" key="1">
    <source>
        <dbReference type="PROSITE-ProRule" id="PRU00703"/>
    </source>
</evidence>
<dbReference type="Pfam" id="PF00571">
    <property type="entry name" value="CBS"/>
    <property type="match status" value="1"/>
</dbReference>
<dbReference type="KEGG" id="pef:A7E78_05555"/>
<dbReference type="InterPro" id="IPR005835">
    <property type="entry name" value="NTP_transferase_dom"/>
</dbReference>